<dbReference type="Pfam" id="PF07596">
    <property type="entry name" value="SBP_bac_10"/>
    <property type="match status" value="1"/>
</dbReference>
<dbReference type="InterPro" id="IPR012902">
    <property type="entry name" value="N_methyl_site"/>
</dbReference>
<evidence type="ECO:0000313" key="2">
    <source>
        <dbReference type="EMBL" id="QDT93234.1"/>
    </source>
</evidence>
<dbReference type="OrthoDB" id="280382at2"/>
<dbReference type="Proteomes" id="UP000316855">
    <property type="component" value="Chromosome"/>
</dbReference>
<protein>
    <submittedName>
        <fullName evidence="2">Putative major pilin subunit</fullName>
    </submittedName>
</protein>
<organism evidence="2 3">
    <name type="scientific">Gimesia algae</name>
    <dbReference type="NCBI Taxonomy" id="2527971"/>
    <lineage>
        <taxon>Bacteria</taxon>
        <taxon>Pseudomonadati</taxon>
        <taxon>Planctomycetota</taxon>
        <taxon>Planctomycetia</taxon>
        <taxon>Planctomycetales</taxon>
        <taxon>Planctomycetaceae</taxon>
        <taxon>Gimesia</taxon>
    </lineage>
</organism>
<feature type="domain" description="DUF1559" evidence="1">
    <location>
        <begin position="30"/>
        <end position="306"/>
    </location>
</feature>
<reference evidence="2 3" key="1">
    <citation type="submission" date="2019-02" db="EMBL/GenBank/DDBJ databases">
        <title>Deep-cultivation of Planctomycetes and their phenomic and genomic characterization uncovers novel biology.</title>
        <authorList>
            <person name="Wiegand S."/>
            <person name="Jogler M."/>
            <person name="Boedeker C."/>
            <person name="Pinto D."/>
            <person name="Vollmers J."/>
            <person name="Rivas-Marin E."/>
            <person name="Kohn T."/>
            <person name="Peeters S.H."/>
            <person name="Heuer A."/>
            <person name="Rast P."/>
            <person name="Oberbeckmann S."/>
            <person name="Bunk B."/>
            <person name="Jeske O."/>
            <person name="Meyerdierks A."/>
            <person name="Storesund J.E."/>
            <person name="Kallscheuer N."/>
            <person name="Luecker S."/>
            <person name="Lage O.M."/>
            <person name="Pohl T."/>
            <person name="Merkel B.J."/>
            <person name="Hornburger P."/>
            <person name="Mueller R.-W."/>
            <person name="Bruemmer F."/>
            <person name="Labrenz M."/>
            <person name="Spormann A.M."/>
            <person name="Op den Camp H."/>
            <person name="Overmann J."/>
            <person name="Amann R."/>
            <person name="Jetten M.S.M."/>
            <person name="Mascher T."/>
            <person name="Medema M.H."/>
            <person name="Devos D.P."/>
            <person name="Kaster A.-K."/>
            <person name="Ovreas L."/>
            <person name="Rohde M."/>
            <person name="Galperin M.Y."/>
            <person name="Jogler C."/>
        </authorList>
    </citation>
    <scope>NUCLEOTIDE SEQUENCE [LARGE SCALE GENOMIC DNA]</scope>
    <source>
        <strain evidence="2 3">Pan161</strain>
    </source>
</reference>
<name>A0A517VJN9_9PLAN</name>
<dbReference type="PANTHER" id="PTHR30093:SF2">
    <property type="entry name" value="TYPE II SECRETION SYSTEM PROTEIN H"/>
    <property type="match status" value="1"/>
</dbReference>
<dbReference type="KEGG" id="gax:Pan161_49110"/>
<dbReference type="NCBIfam" id="TIGR02532">
    <property type="entry name" value="IV_pilin_GFxxxE"/>
    <property type="match status" value="1"/>
</dbReference>
<proteinExistence type="predicted"/>
<keyword evidence="3" id="KW-1185">Reference proteome</keyword>
<dbReference type="InterPro" id="IPR027558">
    <property type="entry name" value="Pre_pil_HX9DG_C"/>
</dbReference>
<dbReference type="PANTHER" id="PTHR30093">
    <property type="entry name" value="GENERAL SECRETION PATHWAY PROTEIN G"/>
    <property type="match status" value="1"/>
</dbReference>
<dbReference type="AlphaFoldDB" id="A0A517VJN9"/>
<dbReference type="Pfam" id="PF07963">
    <property type="entry name" value="N_methyl"/>
    <property type="match status" value="1"/>
</dbReference>
<dbReference type="InterPro" id="IPR011453">
    <property type="entry name" value="DUF1559"/>
</dbReference>
<dbReference type="RefSeq" id="WP_145231222.1">
    <property type="nucleotide sequence ID" value="NZ_CP036343.1"/>
</dbReference>
<gene>
    <name evidence="2" type="ORF">Pan161_49110</name>
</gene>
<dbReference type="SUPFAM" id="SSF54523">
    <property type="entry name" value="Pili subunits"/>
    <property type="match status" value="1"/>
</dbReference>
<dbReference type="Gene3D" id="3.30.700.10">
    <property type="entry name" value="Glycoprotein, Type 4 Pilin"/>
    <property type="match status" value="1"/>
</dbReference>
<dbReference type="EMBL" id="CP036343">
    <property type="protein sequence ID" value="QDT93234.1"/>
    <property type="molecule type" value="Genomic_DNA"/>
</dbReference>
<dbReference type="InterPro" id="IPR045584">
    <property type="entry name" value="Pilin-like"/>
</dbReference>
<sequence>MKRKAFTLIELLVVIAIIAILIALLLPAVQQAREAARRSTCKNNLKQIGLALANYIDTTMGVFPRATISANGRGCCCGSYGPTALNTTGIPHSFHTVHTMLLPYLDQANVYNQINMSLRYDDTVNGPAVKTQIPVYICPSDNRTSDSNVVTNTAGDSISMATHSYPGTGSNHPYGLCGYHGTTGSGTGVFAERAGQLNEAGTALTHPVMKLRLITDGTSNTIAFSEFAQNKTKIDCNIGSTSQAKYGWARPAVGGTAFTIREISTPNGCNGTSTGGSNIGIARSWHAGGVHVLMVDGSVHFVSDSIHGFTWRYLGAISDNQVVSINK</sequence>
<evidence type="ECO:0000259" key="1">
    <source>
        <dbReference type="Pfam" id="PF07596"/>
    </source>
</evidence>
<dbReference type="NCBIfam" id="TIGR04294">
    <property type="entry name" value="pre_pil_HX9DG"/>
    <property type="match status" value="1"/>
</dbReference>
<accession>A0A517VJN9</accession>
<evidence type="ECO:0000313" key="3">
    <source>
        <dbReference type="Proteomes" id="UP000316855"/>
    </source>
</evidence>